<dbReference type="AlphaFoldDB" id="A0A9Q1HVR8"/>
<gene>
    <name evidence="4" type="ORF">COCON_G00139570</name>
</gene>
<reference evidence="4" key="1">
    <citation type="journal article" date="2023" name="Science">
        <title>Genome structures resolve the early diversification of teleost fishes.</title>
        <authorList>
            <person name="Parey E."/>
            <person name="Louis A."/>
            <person name="Montfort J."/>
            <person name="Bouchez O."/>
            <person name="Roques C."/>
            <person name="Iampietro C."/>
            <person name="Lluch J."/>
            <person name="Castinel A."/>
            <person name="Donnadieu C."/>
            <person name="Desvignes T."/>
            <person name="Floi Bucao C."/>
            <person name="Jouanno E."/>
            <person name="Wen M."/>
            <person name="Mejri S."/>
            <person name="Dirks R."/>
            <person name="Jansen H."/>
            <person name="Henkel C."/>
            <person name="Chen W.J."/>
            <person name="Zahm M."/>
            <person name="Cabau C."/>
            <person name="Klopp C."/>
            <person name="Thompson A.W."/>
            <person name="Robinson-Rechavi M."/>
            <person name="Braasch I."/>
            <person name="Lecointre G."/>
            <person name="Bobe J."/>
            <person name="Postlethwait J.H."/>
            <person name="Berthelot C."/>
            <person name="Roest Crollius H."/>
            <person name="Guiguen Y."/>
        </authorList>
    </citation>
    <scope>NUCLEOTIDE SEQUENCE</scope>
    <source>
        <strain evidence="4">Concon-B</strain>
    </source>
</reference>
<feature type="compositionally biased region" description="Basic and acidic residues" evidence="2">
    <location>
        <begin position="219"/>
        <end position="230"/>
    </location>
</feature>
<feature type="domain" description="Coiled-coil" evidence="3">
    <location>
        <begin position="16"/>
        <end position="131"/>
    </location>
</feature>
<name>A0A9Q1HVR8_CONCO</name>
<accession>A0A9Q1HVR8</accession>
<dbReference type="PANTHER" id="PTHR22115:SF5">
    <property type="entry name" value="COILED-COIL DOMAIN-CONTAINING PROTEIN 50-LIKE ISOFORM X1"/>
    <property type="match status" value="1"/>
</dbReference>
<sequence length="353" mass="40637">MNLWAPPRTATMTELEIDQSHLPRVQKVCQGFAVLEDGALAHCLQEQEIEQHYSWNVQKRQVVQRDLRVAKSLQHQEERGVTPRHATRRLEEQDFEYACMIQEEIQRHAAEARKRERDDEEVAKRIQEEEVRGTAELESGCHGKFTRFPLSEGAVLELGSLQQVLLDHELAWRLQEAERDRNLHRVSHSPPLPPSSAPEGDSRVAQVAQDEEIARFMQRQEMKTKRRSCDMEGQGSQQERWEAGERRASQELKVQVLREEPPSPSQERTQPSNHRRQPIRNIAEELDPTFKARRKDIGQSGLSCSDLCQAPSTPGRGFHDYTEEPLFIPPTKRQSGQSGHGKAKEKKESCKQQ</sequence>
<feature type="region of interest" description="Disordered" evidence="2">
    <location>
        <begin position="181"/>
        <end position="206"/>
    </location>
</feature>
<dbReference type="PANTHER" id="PTHR22115">
    <property type="entry name" value="C3ORF6 PROTEIN-RELATED"/>
    <property type="match status" value="1"/>
</dbReference>
<evidence type="ECO:0000313" key="5">
    <source>
        <dbReference type="Proteomes" id="UP001152803"/>
    </source>
</evidence>
<evidence type="ECO:0000256" key="2">
    <source>
        <dbReference type="SAM" id="MobiDB-lite"/>
    </source>
</evidence>
<evidence type="ECO:0000313" key="4">
    <source>
        <dbReference type="EMBL" id="KAJ8264858.1"/>
    </source>
</evidence>
<dbReference type="EMBL" id="JAFJMO010000010">
    <property type="protein sequence ID" value="KAJ8264858.1"/>
    <property type="molecule type" value="Genomic_DNA"/>
</dbReference>
<keyword evidence="5" id="KW-1185">Reference proteome</keyword>
<proteinExistence type="predicted"/>
<comment type="caution">
    <text evidence="4">The sequence shown here is derived from an EMBL/GenBank/DDBJ whole genome shotgun (WGS) entry which is preliminary data.</text>
</comment>
<dbReference type="Pfam" id="PF15295">
    <property type="entry name" value="CCDC50_N"/>
    <property type="match status" value="1"/>
</dbReference>
<evidence type="ECO:0000256" key="1">
    <source>
        <dbReference type="ARBA" id="ARBA00023054"/>
    </source>
</evidence>
<feature type="compositionally biased region" description="Basic and acidic residues" evidence="2">
    <location>
        <begin position="239"/>
        <end position="261"/>
    </location>
</feature>
<feature type="region of interest" description="Disordered" evidence="2">
    <location>
        <begin position="219"/>
        <end position="353"/>
    </location>
</feature>
<dbReference type="Proteomes" id="UP001152803">
    <property type="component" value="Unassembled WGS sequence"/>
</dbReference>
<protein>
    <recommendedName>
        <fullName evidence="3">Coiled-coil domain-containing protein</fullName>
    </recommendedName>
</protein>
<dbReference type="OrthoDB" id="9994767at2759"/>
<dbReference type="InterPro" id="IPR039303">
    <property type="entry name" value="CCDC50"/>
</dbReference>
<organism evidence="4 5">
    <name type="scientific">Conger conger</name>
    <name type="common">Conger eel</name>
    <name type="synonym">Muraena conger</name>
    <dbReference type="NCBI Taxonomy" id="82655"/>
    <lineage>
        <taxon>Eukaryota</taxon>
        <taxon>Metazoa</taxon>
        <taxon>Chordata</taxon>
        <taxon>Craniata</taxon>
        <taxon>Vertebrata</taxon>
        <taxon>Euteleostomi</taxon>
        <taxon>Actinopterygii</taxon>
        <taxon>Neopterygii</taxon>
        <taxon>Teleostei</taxon>
        <taxon>Anguilliformes</taxon>
        <taxon>Congridae</taxon>
        <taxon>Conger</taxon>
    </lineage>
</organism>
<keyword evidence="1" id="KW-0175">Coiled coil</keyword>
<evidence type="ECO:0000259" key="3">
    <source>
        <dbReference type="Pfam" id="PF15295"/>
    </source>
</evidence>
<dbReference type="InterPro" id="IPR029311">
    <property type="entry name" value="CCDC50_N"/>
</dbReference>